<evidence type="ECO:0000313" key="3">
    <source>
        <dbReference type="Proteomes" id="UP000092616"/>
    </source>
</evidence>
<evidence type="ECO:0000313" key="2">
    <source>
        <dbReference type="EMBL" id="OBX84319.1"/>
    </source>
</evidence>
<name>A0A1B8QL12_9GAMM</name>
<dbReference type="InterPro" id="IPR051021">
    <property type="entry name" value="Mito_Ser/Thr_phosphatase"/>
</dbReference>
<dbReference type="InterPro" id="IPR029033">
    <property type="entry name" value="His_PPase_superfam"/>
</dbReference>
<keyword evidence="3" id="KW-1185">Reference proteome</keyword>
<dbReference type="Proteomes" id="UP000092616">
    <property type="component" value="Unassembled WGS sequence"/>
</dbReference>
<protein>
    <submittedName>
        <fullName evidence="2">Phosphohistidine phosphatase SixA</fullName>
    </submittedName>
</protein>
<gene>
    <name evidence="2" type="ORF">A9306_03540</name>
</gene>
<dbReference type="GO" id="GO:0005737">
    <property type="term" value="C:cytoplasm"/>
    <property type="evidence" value="ECO:0007669"/>
    <property type="project" value="InterPro"/>
</dbReference>
<evidence type="ECO:0000256" key="1">
    <source>
        <dbReference type="ARBA" id="ARBA00022801"/>
    </source>
</evidence>
<dbReference type="SUPFAM" id="SSF53254">
    <property type="entry name" value="Phosphoglycerate mutase-like"/>
    <property type="match status" value="1"/>
</dbReference>
<dbReference type="Gene3D" id="3.40.50.1240">
    <property type="entry name" value="Phosphoglycerate mutase-like"/>
    <property type="match status" value="1"/>
</dbReference>
<dbReference type="InterPro" id="IPR004449">
    <property type="entry name" value="SixA"/>
</dbReference>
<dbReference type="PANTHER" id="PTHR20935">
    <property type="entry name" value="PHOSPHOGLYCERATE MUTASE-RELATED"/>
    <property type="match status" value="1"/>
</dbReference>
<accession>A0A1B8QL12</accession>
<dbReference type="CDD" id="cd07040">
    <property type="entry name" value="HP"/>
    <property type="match status" value="1"/>
</dbReference>
<dbReference type="InterPro" id="IPR013078">
    <property type="entry name" value="His_Pase_superF_clade-1"/>
</dbReference>
<reference evidence="2 3" key="1">
    <citation type="submission" date="2016-06" db="EMBL/GenBank/DDBJ databases">
        <title>Draft genome of Moraxella atlantae CCUG 59586.</title>
        <authorList>
            <person name="Salva-Serra F."/>
            <person name="Engstrom-Jakobsson H."/>
            <person name="Thorell K."/>
            <person name="Gonzales-Siles L."/>
            <person name="Karlsson R."/>
            <person name="Boulund F."/>
            <person name="Engstrand L."/>
            <person name="Kristiansson E."/>
            <person name="Moore E."/>
        </authorList>
    </citation>
    <scope>NUCLEOTIDE SEQUENCE [LARGE SCALE GENOMIC DNA]</scope>
    <source>
        <strain evidence="2 3">CCUG 59586</strain>
    </source>
</reference>
<proteinExistence type="predicted"/>
<dbReference type="EMBL" id="LZNA01000006">
    <property type="protein sequence ID" value="OBX84319.1"/>
    <property type="molecule type" value="Genomic_DNA"/>
</dbReference>
<sequence length="160" mass="17617">MQIILVRHGDAGAYTQPDSERNLSDLGRAQARQTADWLAQHYQPTLFIHSPYNRAEQTCEILHSALTNAKDMPVWVNSDITPDDDAKQAVDSLAAQLEHVDNLDNACVVVVFHMNIIANVAAMLTGNEPNGFSLAEARVLHTEVFAPELAEGVTRFVPQV</sequence>
<dbReference type="NCBIfam" id="TIGR00249">
    <property type="entry name" value="sixA"/>
    <property type="match status" value="1"/>
</dbReference>
<dbReference type="Pfam" id="PF00300">
    <property type="entry name" value="His_Phos_1"/>
    <property type="match status" value="1"/>
</dbReference>
<dbReference type="AlphaFoldDB" id="A0A1B8QL12"/>
<comment type="caution">
    <text evidence="2">The sequence shown here is derived from an EMBL/GenBank/DDBJ whole genome shotgun (WGS) entry which is preliminary data.</text>
</comment>
<dbReference type="RefSeq" id="WP_067334341.1">
    <property type="nucleotide sequence ID" value="NZ_LZNA01000006.1"/>
</dbReference>
<dbReference type="GO" id="GO:0101006">
    <property type="term" value="F:protein histidine phosphatase activity"/>
    <property type="evidence" value="ECO:0007669"/>
    <property type="project" value="InterPro"/>
</dbReference>
<keyword evidence="1" id="KW-0378">Hydrolase</keyword>
<organism evidence="2 3">
    <name type="scientific">Faucicola atlantae</name>
    <dbReference type="NCBI Taxonomy" id="34059"/>
    <lineage>
        <taxon>Bacteria</taxon>
        <taxon>Pseudomonadati</taxon>
        <taxon>Pseudomonadota</taxon>
        <taxon>Gammaproteobacteria</taxon>
        <taxon>Moraxellales</taxon>
        <taxon>Moraxellaceae</taxon>
        <taxon>Faucicola</taxon>
    </lineage>
</organism>